<evidence type="ECO:0000256" key="2">
    <source>
        <dbReference type="ARBA" id="ARBA00022771"/>
    </source>
</evidence>
<evidence type="ECO:0000313" key="8">
    <source>
        <dbReference type="EMBL" id="KAL0433434.1"/>
    </source>
</evidence>
<feature type="domain" description="GRF-type" evidence="7">
    <location>
        <begin position="40"/>
        <end position="81"/>
    </location>
</feature>
<comment type="caution">
    <text evidence="8">The sequence shown here is derived from an EMBL/GenBank/DDBJ whole genome shotgun (WGS) entry which is preliminary data.</text>
</comment>
<evidence type="ECO:0000256" key="3">
    <source>
        <dbReference type="ARBA" id="ARBA00022833"/>
    </source>
</evidence>
<keyword evidence="6" id="KW-0472">Membrane</keyword>
<keyword evidence="6" id="KW-1133">Transmembrane helix</keyword>
<organism evidence="8">
    <name type="scientific">Sesamum latifolium</name>
    <dbReference type="NCBI Taxonomy" id="2727402"/>
    <lineage>
        <taxon>Eukaryota</taxon>
        <taxon>Viridiplantae</taxon>
        <taxon>Streptophyta</taxon>
        <taxon>Embryophyta</taxon>
        <taxon>Tracheophyta</taxon>
        <taxon>Spermatophyta</taxon>
        <taxon>Magnoliopsida</taxon>
        <taxon>eudicotyledons</taxon>
        <taxon>Gunneridae</taxon>
        <taxon>Pentapetalae</taxon>
        <taxon>asterids</taxon>
        <taxon>lamiids</taxon>
        <taxon>Lamiales</taxon>
        <taxon>Pedaliaceae</taxon>
        <taxon>Sesamum</taxon>
    </lineage>
</organism>
<evidence type="ECO:0000256" key="5">
    <source>
        <dbReference type="SAM" id="MobiDB-lite"/>
    </source>
</evidence>
<evidence type="ECO:0000259" key="7">
    <source>
        <dbReference type="PROSITE" id="PS51999"/>
    </source>
</evidence>
<feature type="region of interest" description="Disordered" evidence="5">
    <location>
        <begin position="1"/>
        <end position="35"/>
    </location>
</feature>
<proteinExistence type="predicted"/>
<dbReference type="EMBL" id="JACGWN010000009">
    <property type="protein sequence ID" value="KAL0433434.1"/>
    <property type="molecule type" value="Genomic_DNA"/>
</dbReference>
<gene>
    <name evidence="8" type="ORF">Slati_2677700</name>
</gene>
<evidence type="ECO:0000256" key="4">
    <source>
        <dbReference type="PROSITE-ProRule" id="PRU01343"/>
    </source>
</evidence>
<evidence type="ECO:0000256" key="6">
    <source>
        <dbReference type="SAM" id="Phobius"/>
    </source>
</evidence>
<reference evidence="8" key="2">
    <citation type="journal article" date="2024" name="Plant">
        <title>Genomic evolution and insights into agronomic trait innovations of Sesamum species.</title>
        <authorList>
            <person name="Miao H."/>
            <person name="Wang L."/>
            <person name="Qu L."/>
            <person name="Liu H."/>
            <person name="Sun Y."/>
            <person name="Le M."/>
            <person name="Wang Q."/>
            <person name="Wei S."/>
            <person name="Zheng Y."/>
            <person name="Lin W."/>
            <person name="Duan Y."/>
            <person name="Cao H."/>
            <person name="Xiong S."/>
            <person name="Wang X."/>
            <person name="Wei L."/>
            <person name="Li C."/>
            <person name="Ma Q."/>
            <person name="Ju M."/>
            <person name="Zhao R."/>
            <person name="Li G."/>
            <person name="Mu C."/>
            <person name="Tian Q."/>
            <person name="Mei H."/>
            <person name="Zhang T."/>
            <person name="Gao T."/>
            <person name="Zhang H."/>
        </authorList>
    </citation>
    <scope>NUCLEOTIDE SEQUENCE</scope>
    <source>
        <strain evidence="8">KEN1</strain>
    </source>
</reference>
<evidence type="ECO:0000256" key="1">
    <source>
        <dbReference type="ARBA" id="ARBA00022723"/>
    </source>
</evidence>
<dbReference type="GO" id="GO:0008270">
    <property type="term" value="F:zinc ion binding"/>
    <property type="evidence" value="ECO:0007669"/>
    <property type="project" value="UniProtKB-KW"/>
</dbReference>
<keyword evidence="3" id="KW-0862">Zinc</keyword>
<feature type="compositionally biased region" description="Low complexity" evidence="5">
    <location>
        <begin position="9"/>
        <end position="18"/>
    </location>
</feature>
<reference evidence="8" key="1">
    <citation type="submission" date="2020-06" db="EMBL/GenBank/DDBJ databases">
        <authorList>
            <person name="Li T."/>
            <person name="Hu X."/>
            <person name="Zhang T."/>
            <person name="Song X."/>
            <person name="Zhang H."/>
            <person name="Dai N."/>
            <person name="Sheng W."/>
            <person name="Hou X."/>
            <person name="Wei L."/>
        </authorList>
    </citation>
    <scope>NUCLEOTIDE SEQUENCE</scope>
    <source>
        <strain evidence="8">KEN1</strain>
        <tissue evidence="8">Leaf</tissue>
    </source>
</reference>
<dbReference type="PANTHER" id="PTHR33248">
    <property type="entry name" value="ZINC ION-BINDING PROTEIN"/>
    <property type="match status" value="1"/>
</dbReference>
<protein>
    <recommendedName>
        <fullName evidence="7">GRF-type domain-containing protein</fullName>
    </recommendedName>
</protein>
<dbReference type="PROSITE" id="PS51999">
    <property type="entry name" value="ZF_GRF"/>
    <property type="match status" value="1"/>
</dbReference>
<keyword evidence="1" id="KW-0479">Metal-binding</keyword>
<dbReference type="InterPro" id="IPR010666">
    <property type="entry name" value="Znf_GRF"/>
</dbReference>
<keyword evidence="2 4" id="KW-0863">Zinc-finger</keyword>
<feature type="transmembrane region" description="Helical" evidence="6">
    <location>
        <begin position="116"/>
        <end position="135"/>
    </location>
</feature>
<accession>A0AAW2VUL3</accession>
<sequence length="136" mass="15237">MDSNKGDSSHSSSGNSQSETFGSGRRRNSNTSGIGADAVCRCGYYVVTRTSWTTSNPGRRFRGCLESNGNYCRTFEWIDPPMCIRSLVVIPGLLKKLNGYEKKFEEVPVLRVELQAAYIVKRTLLFILALFLILFL</sequence>
<dbReference type="AlphaFoldDB" id="A0AAW2VUL3"/>
<name>A0AAW2VUL3_9LAMI</name>
<keyword evidence="6" id="KW-0812">Transmembrane</keyword>